<dbReference type="OrthoDB" id="5477114at2"/>
<dbReference type="InterPro" id="IPR045063">
    <property type="entry name" value="Dynamin_N"/>
</dbReference>
<keyword evidence="4" id="KW-0342">GTP-binding</keyword>
<dbReference type="Proteomes" id="UP000448867">
    <property type="component" value="Unassembled WGS sequence"/>
</dbReference>
<dbReference type="Pfam" id="PF00350">
    <property type="entry name" value="Dynamin_N"/>
    <property type="match status" value="2"/>
</dbReference>
<sequence length="1197" mass="135487">MISTNKLEGLMPRMLAIKNEISQTGDSINTFRLEELIQKLNSESIYLAFAGHFSAGKSLMINKLLNTELLPSSPIPTSANVVLVGNGDPEILLQDNNANIYKLTEEMPIEELKKHFKNGDDIQKVLINGRYGIPSKAVLIDTPGIDSTDAAHKLAAESVLHLADILFYVTDYNHVQSQENYGFVREMVKRGKQVILIVNQIDKHREEELKFIDFQRHIETSFSGEDFTNLNIFYTSLLNEAHPHNEYYALKSYIHQVIESKDEVVYKQSMNSLKALVKNHLEKQEESNEISLQQIEQYILEEDTAAKELYAIDSEIAELEGTAEKKVAHLKEDLKNILKNANIIPYQTREAARRYLEASDSSFKVGFLFSRKKTEEELENRKNQLLTELKEHTSAMIDWHFREALTSFVKEVRLAGYSEQTSSFQTDIPGGLPNSCLKKGASYTDAYLMNYCRDLSEAVKKQSLMTAVSLLELLQSSLKDSGGQEEKALRNEAENLRMKLYKITQTVQAAQYVKNHSDKLNSFCKGKSLPDLNIKAELSNLLKPAIPLNIENFSSLRNSTENAAKDVPVTQDRTFSGLNSSRAASAARELRKIPSLKGLADDVEKKLERLNRQQYTVALFGAFSAGKSSFANAIIGERVLPSSPAPTTASINKIAPVTSEKHHGTVDLIFKTADEVTAELNELLQPLQLNISHLHEFGEVYKAAIRRKSATDALKHSLKVFHEALEKNSRLLSEGVGTADIHSFQSYAAEEIKACLVREIIIYFDCPLTRTGITLVDTPGADSLNARHTAVAFDYIKNADAILFVTYYNHPFSKGDRAFLKQLGRVKDTFALDKMFFLVNAVDLAADEKEALLVKNYIKEQLSVMDIRNPRIYGISSLNILKNLGQSYDYSSFQEDFEEFVKRGLSSGVISSIQNDIRRAAAQIEAWIEASAKSQEKRLEDIAVLQGTSEKVLKTVDEVLLPAPSSIISQELTEQIYYMEQRISFQFSDYFKEAFHPGLFTRYDKKTALMIALQELLESVNLQAVQELQALSLRMERFLMNALSEQLQNLQNEMKVLEQGCIFSAYNKEDISTPPIKVELKAHPYEDFQQELSLFKNTKAFFEKNEKKLMSEALQERVGRLAAAELSKAKENFTDFYEEVYENVKKDAAHICKKEAEQYYSNLMSVYEKPLDTSVLQQLMTEMNKVLHEQELENGKN</sequence>
<evidence type="ECO:0000259" key="7">
    <source>
        <dbReference type="Pfam" id="PF00350"/>
    </source>
</evidence>
<reference evidence="8 9" key="1">
    <citation type="submission" date="2019-11" db="EMBL/GenBank/DDBJ databases">
        <title>Bacillus lacus genome.</title>
        <authorList>
            <person name="Allen C.J."/>
            <person name="Newman J.D."/>
        </authorList>
    </citation>
    <scope>NUCLEOTIDE SEQUENCE [LARGE SCALE GENOMIC DNA]</scope>
    <source>
        <strain evidence="8 9">KCTC 33946</strain>
    </source>
</reference>
<evidence type="ECO:0000256" key="3">
    <source>
        <dbReference type="ARBA" id="ARBA00022801"/>
    </source>
</evidence>
<evidence type="ECO:0000313" key="9">
    <source>
        <dbReference type="Proteomes" id="UP000448867"/>
    </source>
</evidence>
<dbReference type="SUPFAM" id="SSF52540">
    <property type="entry name" value="P-loop containing nucleoside triphosphate hydrolases"/>
    <property type="match status" value="2"/>
</dbReference>
<feature type="coiled-coil region" evidence="6">
    <location>
        <begin position="1033"/>
        <end position="1060"/>
    </location>
</feature>
<keyword evidence="5" id="KW-0472">Membrane</keyword>
<feature type="domain" description="Dynamin N-terminal" evidence="7">
    <location>
        <begin position="617"/>
        <end position="839"/>
    </location>
</feature>
<dbReference type="PANTHER" id="PTHR10465:SF0">
    <property type="entry name" value="SARCALUMENIN"/>
    <property type="match status" value="1"/>
</dbReference>
<name>A0A7X2IXI4_9BACI</name>
<proteinExistence type="predicted"/>
<dbReference type="GO" id="GO:0008053">
    <property type="term" value="P:mitochondrial fusion"/>
    <property type="evidence" value="ECO:0007669"/>
    <property type="project" value="TreeGrafter"/>
</dbReference>
<dbReference type="Gene3D" id="3.40.50.300">
    <property type="entry name" value="P-loop containing nucleotide triphosphate hydrolases"/>
    <property type="match status" value="2"/>
</dbReference>
<dbReference type="InterPro" id="IPR027417">
    <property type="entry name" value="P-loop_NTPase"/>
</dbReference>
<evidence type="ECO:0000256" key="1">
    <source>
        <dbReference type="ARBA" id="ARBA00004370"/>
    </source>
</evidence>
<dbReference type="InterPro" id="IPR027094">
    <property type="entry name" value="Mitofusin_fam"/>
</dbReference>
<evidence type="ECO:0000313" key="8">
    <source>
        <dbReference type="EMBL" id="MRX70933.1"/>
    </source>
</evidence>
<keyword evidence="9" id="KW-1185">Reference proteome</keyword>
<evidence type="ECO:0000256" key="5">
    <source>
        <dbReference type="ARBA" id="ARBA00023136"/>
    </source>
</evidence>
<dbReference type="CDD" id="cd09912">
    <property type="entry name" value="DLP_2"/>
    <property type="match status" value="1"/>
</dbReference>
<dbReference type="EMBL" id="WKKI01000002">
    <property type="protein sequence ID" value="MRX70933.1"/>
    <property type="molecule type" value="Genomic_DNA"/>
</dbReference>
<keyword evidence="3" id="KW-0378">Hydrolase</keyword>
<comment type="subcellular location">
    <subcellularLocation>
        <location evidence="1">Membrane</location>
    </subcellularLocation>
</comment>
<evidence type="ECO:0000256" key="6">
    <source>
        <dbReference type="SAM" id="Coils"/>
    </source>
</evidence>
<dbReference type="GO" id="GO:0016020">
    <property type="term" value="C:membrane"/>
    <property type="evidence" value="ECO:0007669"/>
    <property type="project" value="UniProtKB-SubCell"/>
</dbReference>
<comment type="caution">
    <text evidence="8">The sequence shown here is derived from an EMBL/GenBank/DDBJ whole genome shotgun (WGS) entry which is preliminary data.</text>
</comment>
<dbReference type="RefSeq" id="WP_154306062.1">
    <property type="nucleotide sequence ID" value="NZ_WKKI01000002.1"/>
</dbReference>
<gene>
    <name evidence="8" type="ORF">GJU40_01965</name>
</gene>
<dbReference type="AlphaFoldDB" id="A0A7X2IXI4"/>
<dbReference type="GO" id="GO:0005525">
    <property type="term" value="F:GTP binding"/>
    <property type="evidence" value="ECO:0007669"/>
    <property type="project" value="UniProtKB-KW"/>
</dbReference>
<dbReference type="GO" id="GO:0003924">
    <property type="term" value="F:GTPase activity"/>
    <property type="evidence" value="ECO:0007669"/>
    <property type="project" value="InterPro"/>
</dbReference>
<evidence type="ECO:0000256" key="2">
    <source>
        <dbReference type="ARBA" id="ARBA00022741"/>
    </source>
</evidence>
<feature type="domain" description="Dynamin N-terminal" evidence="7">
    <location>
        <begin position="48"/>
        <end position="200"/>
    </location>
</feature>
<protein>
    <recommendedName>
        <fullName evidence="7">Dynamin N-terminal domain-containing protein</fullName>
    </recommendedName>
</protein>
<evidence type="ECO:0000256" key="4">
    <source>
        <dbReference type="ARBA" id="ARBA00023134"/>
    </source>
</evidence>
<keyword evidence="6" id="KW-0175">Coiled coil</keyword>
<dbReference type="PANTHER" id="PTHR10465">
    <property type="entry name" value="TRANSMEMBRANE GTPASE FZO1"/>
    <property type="match status" value="1"/>
</dbReference>
<accession>A0A7X2IXI4</accession>
<keyword evidence="2" id="KW-0547">Nucleotide-binding</keyword>
<organism evidence="8 9">
    <name type="scientific">Metabacillus lacus</name>
    <dbReference type="NCBI Taxonomy" id="1983721"/>
    <lineage>
        <taxon>Bacteria</taxon>
        <taxon>Bacillati</taxon>
        <taxon>Bacillota</taxon>
        <taxon>Bacilli</taxon>
        <taxon>Bacillales</taxon>
        <taxon>Bacillaceae</taxon>
        <taxon>Metabacillus</taxon>
    </lineage>
</organism>